<dbReference type="Proteomes" id="UP001432322">
    <property type="component" value="Unassembled WGS sequence"/>
</dbReference>
<protein>
    <recommendedName>
        <fullName evidence="4">G protein-coupled receptor</fullName>
    </recommendedName>
</protein>
<feature type="non-terminal residue" evidence="2">
    <location>
        <position position="1"/>
    </location>
</feature>
<reference evidence="2" key="1">
    <citation type="submission" date="2023-10" db="EMBL/GenBank/DDBJ databases">
        <title>Genome assembly of Pristionchus species.</title>
        <authorList>
            <person name="Yoshida K."/>
            <person name="Sommer R.J."/>
        </authorList>
    </citation>
    <scope>NUCLEOTIDE SEQUENCE</scope>
    <source>
        <strain evidence="2">RS5133</strain>
    </source>
</reference>
<name>A0AAV5V0H0_9BILA</name>
<keyword evidence="3" id="KW-1185">Reference proteome</keyword>
<gene>
    <name evidence="2" type="ORF">PFISCL1PPCAC_3386</name>
</gene>
<dbReference type="EMBL" id="BTSY01000001">
    <property type="protein sequence ID" value="GMT12089.1"/>
    <property type="molecule type" value="Genomic_DNA"/>
</dbReference>
<keyword evidence="1" id="KW-0812">Transmembrane</keyword>
<feature type="transmembrane region" description="Helical" evidence="1">
    <location>
        <begin position="56"/>
        <end position="82"/>
    </location>
</feature>
<proteinExistence type="predicted"/>
<evidence type="ECO:0000313" key="2">
    <source>
        <dbReference type="EMBL" id="GMT12089.1"/>
    </source>
</evidence>
<organism evidence="2 3">
    <name type="scientific">Pristionchus fissidentatus</name>
    <dbReference type="NCBI Taxonomy" id="1538716"/>
    <lineage>
        <taxon>Eukaryota</taxon>
        <taxon>Metazoa</taxon>
        <taxon>Ecdysozoa</taxon>
        <taxon>Nematoda</taxon>
        <taxon>Chromadorea</taxon>
        <taxon>Rhabditida</taxon>
        <taxon>Rhabditina</taxon>
        <taxon>Diplogasteromorpha</taxon>
        <taxon>Diplogasteroidea</taxon>
        <taxon>Neodiplogasteridae</taxon>
        <taxon>Pristionchus</taxon>
    </lineage>
</organism>
<evidence type="ECO:0000256" key="1">
    <source>
        <dbReference type="SAM" id="Phobius"/>
    </source>
</evidence>
<dbReference type="AlphaFoldDB" id="A0AAV5V0H0"/>
<evidence type="ECO:0000313" key="3">
    <source>
        <dbReference type="Proteomes" id="UP001432322"/>
    </source>
</evidence>
<dbReference type="PANTHER" id="PTHR45830">
    <property type="entry name" value="SERPENTINE RECEPTOR, CLASS I"/>
    <property type="match status" value="1"/>
</dbReference>
<keyword evidence="1" id="KW-0472">Membrane</keyword>
<accession>A0AAV5V0H0</accession>
<sequence length="141" mass="16271">VNTSLRFGFEYDRRYRTIDAVVNLQWIIPLLNFVVLHPSMLFTLYTGRKNMTAPIFWGYVSIQIGLVIHDVGFYSLRVYVVAPFSGFYCEGWICRIGLPNSLLMAFVNTIIVANFPSFLSVLVSMHQALISDKNRWKLSRL</sequence>
<dbReference type="PANTHER" id="PTHR45830:SF15">
    <property type="entry name" value="SERPENTINE RECEPTOR, CLASS I"/>
    <property type="match status" value="1"/>
</dbReference>
<feature type="transmembrane region" description="Helical" evidence="1">
    <location>
        <begin position="102"/>
        <end position="125"/>
    </location>
</feature>
<comment type="caution">
    <text evidence="2">The sequence shown here is derived from an EMBL/GenBank/DDBJ whole genome shotgun (WGS) entry which is preliminary data.</text>
</comment>
<evidence type="ECO:0008006" key="4">
    <source>
        <dbReference type="Google" id="ProtNLM"/>
    </source>
</evidence>
<feature type="transmembrane region" description="Helical" evidence="1">
    <location>
        <begin position="24"/>
        <end position="44"/>
    </location>
</feature>
<keyword evidence="1" id="KW-1133">Transmembrane helix</keyword>